<sequence length="97" mass="10836">MFPETLLQISNTASLETGRRKVSLEVRNSTIRVIPSLAVSLRVTIPRFHCLLGWASSQMMTKSIDFDGLVYKPFCVSVSILGPPQMAFELLVVPNRK</sequence>
<accession>A0A4C1T3C5</accession>
<dbReference type="AlphaFoldDB" id="A0A4C1T3C5"/>
<dbReference type="EMBL" id="BGZK01004237">
    <property type="protein sequence ID" value="GBP07761.1"/>
    <property type="molecule type" value="Genomic_DNA"/>
</dbReference>
<evidence type="ECO:0000313" key="1">
    <source>
        <dbReference type="EMBL" id="GBP07761.1"/>
    </source>
</evidence>
<evidence type="ECO:0000313" key="2">
    <source>
        <dbReference type="Proteomes" id="UP000299102"/>
    </source>
</evidence>
<organism evidence="1 2">
    <name type="scientific">Eumeta variegata</name>
    <name type="common">Bagworm moth</name>
    <name type="synonym">Eumeta japonica</name>
    <dbReference type="NCBI Taxonomy" id="151549"/>
    <lineage>
        <taxon>Eukaryota</taxon>
        <taxon>Metazoa</taxon>
        <taxon>Ecdysozoa</taxon>
        <taxon>Arthropoda</taxon>
        <taxon>Hexapoda</taxon>
        <taxon>Insecta</taxon>
        <taxon>Pterygota</taxon>
        <taxon>Neoptera</taxon>
        <taxon>Endopterygota</taxon>
        <taxon>Lepidoptera</taxon>
        <taxon>Glossata</taxon>
        <taxon>Ditrysia</taxon>
        <taxon>Tineoidea</taxon>
        <taxon>Psychidae</taxon>
        <taxon>Oiketicinae</taxon>
        <taxon>Eumeta</taxon>
    </lineage>
</organism>
<comment type="caution">
    <text evidence="1">The sequence shown here is derived from an EMBL/GenBank/DDBJ whole genome shotgun (WGS) entry which is preliminary data.</text>
</comment>
<proteinExistence type="predicted"/>
<reference evidence="1 2" key="1">
    <citation type="journal article" date="2019" name="Commun. Biol.">
        <title>The bagworm genome reveals a unique fibroin gene that provides high tensile strength.</title>
        <authorList>
            <person name="Kono N."/>
            <person name="Nakamura H."/>
            <person name="Ohtoshi R."/>
            <person name="Tomita M."/>
            <person name="Numata K."/>
            <person name="Arakawa K."/>
        </authorList>
    </citation>
    <scope>NUCLEOTIDE SEQUENCE [LARGE SCALE GENOMIC DNA]</scope>
</reference>
<name>A0A4C1T3C5_EUMVA</name>
<keyword evidence="2" id="KW-1185">Reference proteome</keyword>
<gene>
    <name evidence="1" type="ORF">EVAR_69756_1</name>
</gene>
<protein>
    <submittedName>
        <fullName evidence="1">Uncharacterized protein</fullName>
    </submittedName>
</protein>
<dbReference type="Proteomes" id="UP000299102">
    <property type="component" value="Unassembled WGS sequence"/>
</dbReference>